<proteinExistence type="predicted"/>
<keyword evidence="2" id="KW-1185">Reference proteome</keyword>
<dbReference type="RefSeq" id="WP_379509286.1">
    <property type="nucleotide sequence ID" value="NZ_JBHRTQ010000007.1"/>
</dbReference>
<comment type="caution">
    <text evidence="1">The sequence shown here is derived from an EMBL/GenBank/DDBJ whole genome shotgun (WGS) entry which is preliminary data.</text>
</comment>
<accession>A0ABV7IQN8</accession>
<organism evidence="1 2">
    <name type="scientific">Novosphingobium bradum</name>
    <dbReference type="NCBI Taxonomy" id="1737444"/>
    <lineage>
        <taxon>Bacteria</taxon>
        <taxon>Pseudomonadati</taxon>
        <taxon>Pseudomonadota</taxon>
        <taxon>Alphaproteobacteria</taxon>
        <taxon>Sphingomonadales</taxon>
        <taxon>Sphingomonadaceae</taxon>
        <taxon>Novosphingobium</taxon>
    </lineage>
</organism>
<evidence type="ECO:0000313" key="2">
    <source>
        <dbReference type="Proteomes" id="UP001595604"/>
    </source>
</evidence>
<dbReference type="Proteomes" id="UP001595604">
    <property type="component" value="Unassembled WGS sequence"/>
</dbReference>
<sequence>MTPGRFGHFVAIDWSGALGERHRGIAVALAGAGNGAPVLVRPGHRWSRGEVLDWLLRDLPGDALVGLDLGMALPFADCGAFFPGWDRSPPDARSLWALVDRICADDPHLAAASFVDHPEAALHFRRHGGREGARFGGGGQKGGRGRLRQTECAQEAMGCRPCSNFNLVGAAQVGKSSLTGMRLLHRLAGRLPVWPVDPLPDRGSVVTEIYTTIAAMAAGRPPGRSKIRSHAELAEALAALGSEPAAGSGPIDDHASDALLTAAWLRGAAHDARLWHPPGLDAVAHTEGWTFGAR</sequence>
<name>A0ABV7IQN8_9SPHN</name>
<gene>
    <name evidence="1" type="ORF">ACFOD9_06545</name>
</gene>
<protein>
    <recommendedName>
        <fullName evidence="3">DUF429 domain-containing protein</fullName>
    </recommendedName>
</protein>
<evidence type="ECO:0008006" key="3">
    <source>
        <dbReference type="Google" id="ProtNLM"/>
    </source>
</evidence>
<evidence type="ECO:0000313" key="1">
    <source>
        <dbReference type="EMBL" id="MFC3173905.1"/>
    </source>
</evidence>
<dbReference type="EMBL" id="JBHRTQ010000007">
    <property type="protein sequence ID" value="MFC3173905.1"/>
    <property type="molecule type" value="Genomic_DNA"/>
</dbReference>
<reference evidence="2" key="1">
    <citation type="journal article" date="2019" name="Int. J. Syst. Evol. Microbiol.">
        <title>The Global Catalogue of Microorganisms (GCM) 10K type strain sequencing project: providing services to taxonomists for standard genome sequencing and annotation.</title>
        <authorList>
            <consortium name="The Broad Institute Genomics Platform"/>
            <consortium name="The Broad Institute Genome Sequencing Center for Infectious Disease"/>
            <person name="Wu L."/>
            <person name="Ma J."/>
        </authorList>
    </citation>
    <scope>NUCLEOTIDE SEQUENCE [LARGE SCALE GENOMIC DNA]</scope>
    <source>
        <strain evidence="2">KCTC 42984</strain>
    </source>
</reference>